<dbReference type="CDD" id="cd02440">
    <property type="entry name" value="AdoMet_MTases"/>
    <property type="match status" value="1"/>
</dbReference>
<accession>A0A1N7JIB1</accession>
<organism evidence="2 3">
    <name type="scientific">Corynebacterium appendicis CIP 107643</name>
    <dbReference type="NCBI Taxonomy" id="1161099"/>
    <lineage>
        <taxon>Bacteria</taxon>
        <taxon>Bacillati</taxon>
        <taxon>Actinomycetota</taxon>
        <taxon>Actinomycetes</taxon>
        <taxon>Mycobacteriales</taxon>
        <taxon>Corynebacteriaceae</taxon>
        <taxon>Corynebacterium</taxon>
    </lineage>
</organism>
<protein>
    <submittedName>
        <fullName evidence="2">Methyltransferase domain-containing protein</fullName>
    </submittedName>
</protein>
<dbReference type="STRING" id="1161099.SAMN05444817_10871"/>
<dbReference type="InterPro" id="IPR029063">
    <property type="entry name" value="SAM-dependent_MTases_sf"/>
</dbReference>
<dbReference type="Gene3D" id="3.40.50.150">
    <property type="entry name" value="Vaccinia Virus protein VP39"/>
    <property type="match status" value="1"/>
</dbReference>
<sequence length="253" mass="27680">MDIRTERTRSFATLKRSVRLLRAFRHEQTRPEKFYGALAQDTAELLEALSGDVLGRGLDGQRVLDVGGGPGYFSEAFGERGAWYVGLEPSISEMSAAGLSGYGAVRGDGVALPFKDGCFDVTYSSNVVEHVPDPAAMCAEMLRVTRPGGLVVVSYTVWLGPFGGHETGLWPHYVGGEFARRRYERIHGRPPKNVWGKSLFAVSAKWGLAWADSSGAEKITAFPRYHPGCAWWLTSVPVVREFAVSNLVLALRA</sequence>
<dbReference type="GO" id="GO:0008757">
    <property type="term" value="F:S-adenosylmethionine-dependent methyltransferase activity"/>
    <property type="evidence" value="ECO:0007669"/>
    <property type="project" value="InterPro"/>
</dbReference>
<gene>
    <name evidence="2" type="ORF">SAMN05444817_10871</name>
</gene>
<evidence type="ECO:0000313" key="3">
    <source>
        <dbReference type="Proteomes" id="UP000186292"/>
    </source>
</evidence>
<keyword evidence="2" id="KW-0808">Transferase</keyword>
<dbReference type="EMBL" id="FTOF01000008">
    <property type="protein sequence ID" value="SIS49083.1"/>
    <property type="molecule type" value="Genomic_DNA"/>
</dbReference>
<dbReference type="GO" id="GO:0032259">
    <property type="term" value="P:methylation"/>
    <property type="evidence" value="ECO:0007669"/>
    <property type="project" value="UniProtKB-KW"/>
</dbReference>
<dbReference type="AlphaFoldDB" id="A0A1N7JIB1"/>
<evidence type="ECO:0000259" key="1">
    <source>
        <dbReference type="Pfam" id="PF08241"/>
    </source>
</evidence>
<dbReference type="Proteomes" id="UP000186292">
    <property type="component" value="Unassembled WGS sequence"/>
</dbReference>
<proteinExistence type="predicted"/>
<dbReference type="Pfam" id="PF08241">
    <property type="entry name" value="Methyltransf_11"/>
    <property type="match status" value="1"/>
</dbReference>
<dbReference type="RefSeq" id="WP_076599505.1">
    <property type="nucleotide sequence ID" value="NZ_CP046976.1"/>
</dbReference>
<keyword evidence="3" id="KW-1185">Reference proteome</keyword>
<dbReference type="InterPro" id="IPR013216">
    <property type="entry name" value="Methyltransf_11"/>
</dbReference>
<feature type="domain" description="Methyltransferase type 11" evidence="1">
    <location>
        <begin position="64"/>
        <end position="153"/>
    </location>
</feature>
<evidence type="ECO:0000313" key="2">
    <source>
        <dbReference type="EMBL" id="SIS49083.1"/>
    </source>
</evidence>
<dbReference type="OrthoDB" id="3206826at2"/>
<reference evidence="3" key="1">
    <citation type="submission" date="2017-01" db="EMBL/GenBank/DDBJ databases">
        <authorList>
            <person name="Varghese N."/>
            <person name="Submissions S."/>
        </authorList>
    </citation>
    <scope>NUCLEOTIDE SEQUENCE [LARGE SCALE GENOMIC DNA]</scope>
    <source>
        <strain evidence="3">DSM 44531</strain>
    </source>
</reference>
<name>A0A1N7JIB1_9CORY</name>
<dbReference type="PANTHER" id="PTHR43591">
    <property type="entry name" value="METHYLTRANSFERASE"/>
    <property type="match status" value="1"/>
</dbReference>
<dbReference type="SUPFAM" id="SSF53335">
    <property type="entry name" value="S-adenosyl-L-methionine-dependent methyltransferases"/>
    <property type="match status" value="1"/>
</dbReference>
<keyword evidence="2" id="KW-0489">Methyltransferase</keyword>